<keyword evidence="4" id="KW-1185">Reference proteome</keyword>
<dbReference type="Proteomes" id="UP001501195">
    <property type="component" value="Unassembled WGS sequence"/>
</dbReference>
<evidence type="ECO:0000313" key="3">
    <source>
        <dbReference type="EMBL" id="GAA4981588.1"/>
    </source>
</evidence>
<dbReference type="InterPro" id="IPR029058">
    <property type="entry name" value="AB_hydrolase_fold"/>
</dbReference>
<evidence type="ECO:0000313" key="4">
    <source>
        <dbReference type="Proteomes" id="UP001501195"/>
    </source>
</evidence>
<dbReference type="Gene3D" id="3.40.50.1820">
    <property type="entry name" value="alpha/beta hydrolase"/>
    <property type="match status" value="1"/>
</dbReference>
<dbReference type="PANTHER" id="PTHR48081">
    <property type="entry name" value="AB HYDROLASE SUPERFAMILY PROTEIN C4A8.06C"/>
    <property type="match status" value="1"/>
</dbReference>
<dbReference type="PANTHER" id="PTHR48081:SF13">
    <property type="entry name" value="ALPHA_BETA HYDROLASE"/>
    <property type="match status" value="1"/>
</dbReference>
<dbReference type="RefSeq" id="WP_345712587.1">
    <property type="nucleotide sequence ID" value="NZ_BAABIL010000323.1"/>
</dbReference>
<feature type="domain" description="BD-FAE-like" evidence="2">
    <location>
        <begin position="28"/>
        <end position="237"/>
    </location>
</feature>
<dbReference type="SUPFAM" id="SSF53474">
    <property type="entry name" value="alpha/beta-Hydrolases"/>
    <property type="match status" value="1"/>
</dbReference>
<reference evidence="4" key="1">
    <citation type="journal article" date="2019" name="Int. J. Syst. Evol. Microbiol.">
        <title>The Global Catalogue of Microorganisms (GCM) 10K type strain sequencing project: providing services to taxonomists for standard genome sequencing and annotation.</title>
        <authorList>
            <consortium name="The Broad Institute Genomics Platform"/>
            <consortium name="The Broad Institute Genome Sequencing Center for Infectious Disease"/>
            <person name="Wu L."/>
            <person name="Ma J."/>
        </authorList>
    </citation>
    <scope>NUCLEOTIDE SEQUENCE [LARGE SCALE GENOMIC DNA]</scope>
    <source>
        <strain evidence="4">JCM 18126</strain>
    </source>
</reference>
<accession>A0ABP9HYD0</accession>
<evidence type="ECO:0000256" key="1">
    <source>
        <dbReference type="ARBA" id="ARBA00022801"/>
    </source>
</evidence>
<protein>
    <recommendedName>
        <fullName evidence="2">BD-FAE-like domain-containing protein</fullName>
    </recommendedName>
</protein>
<evidence type="ECO:0000259" key="2">
    <source>
        <dbReference type="Pfam" id="PF20434"/>
    </source>
</evidence>
<dbReference type="Pfam" id="PF20434">
    <property type="entry name" value="BD-FAE"/>
    <property type="match status" value="1"/>
</dbReference>
<name>A0ABP9HYD0_9ACTN</name>
<keyword evidence="1" id="KW-0378">Hydrolase</keyword>
<dbReference type="EMBL" id="BAABIL010000323">
    <property type="protein sequence ID" value="GAA4981588.1"/>
    <property type="molecule type" value="Genomic_DNA"/>
</dbReference>
<comment type="caution">
    <text evidence="3">The sequence shown here is derived from an EMBL/GenBank/DDBJ whole genome shotgun (WGS) entry which is preliminary data.</text>
</comment>
<gene>
    <name evidence="3" type="ORF">GCM10023225_21960</name>
</gene>
<organism evidence="3 4">
    <name type="scientific">Kineococcus glutinatus</name>
    <dbReference type="NCBI Taxonomy" id="1070872"/>
    <lineage>
        <taxon>Bacteria</taxon>
        <taxon>Bacillati</taxon>
        <taxon>Actinomycetota</taxon>
        <taxon>Actinomycetes</taxon>
        <taxon>Kineosporiales</taxon>
        <taxon>Kineosporiaceae</taxon>
        <taxon>Kineococcus</taxon>
    </lineage>
</organism>
<proteinExistence type="predicted"/>
<sequence>MSDDAPHPGPARHAGLVFAERDTGPLVLDLIVPPAQVPPPVVVWLHGGGWAFGDRHLAPDLRRHFAARGIAMATIEYRLSGQALFPAQLHDVRAAVRHLRRHAAQLGVDGSRIGLWGSSAGGHLAALAGVTGHLAVLPGEPVGDGDPDAAVQAVAEGYGPVDLVRVVADSGAPPAMAGPNAPESRLLGGLPAELPEQARAASPLAHVTAAAPPFQIAHGTADVLVRADQSVALHEALVAAGVESALHLLEGFRHGFLNPAGVTEIPGPRVMDDGRLDAEPDAKAEVRRFLPGREPVTEVAGFSFDVIGDFFARHLLPTPGATPTTTTGAPR</sequence>
<dbReference type="InterPro" id="IPR049492">
    <property type="entry name" value="BD-FAE-like_dom"/>
</dbReference>
<dbReference type="InterPro" id="IPR050300">
    <property type="entry name" value="GDXG_lipolytic_enzyme"/>
</dbReference>